<sequence>MSILCIPAFDSAFKIPTRIRSNLFPTEAVSVNDLVDFCMPSLSNNLGLDKKNATEYFSNQAPNIDDISTFVRIPAPPIQVLQALAHASPAMLQAGHRSICSVHLHSTTPHRFPLWIIEYWCEIANLGASREWWSHALTALEERRQIWTDERPEARRQVNYSIVEEVSDRLASLPWSGTIRGFSNPEPIHTIATYAMPRAWFSDVHEHQMLDLLRTDVLNSLRRKDIEVENLDFFKKI</sequence>
<organism evidence="1 2">
    <name type="scientific">Dentipellis fragilis</name>
    <dbReference type="NCBI Taxonomy" id="205917"/>
    <lineage>
        <taxon>Eukaryota</taxon>
        <taxon>Fungi</taxon>
        <taxon>Dikarya</taxon>
        <taxon>Basidiomycota</taxon>
        <taxon>Agaricomycotina</taxon>
        <taxon>Agaricomycetes</taxon>
        <taxon>Russulales</taxon>
        <taxon>Hericiaceae</taxon>
        <taxon>Dentipellis</taxon>
    </lineage>
</organism>
<protein>
    <submittedName>
        <fullName evidence="1">Uncharacterized protein</fullName>
    </submittedName>
</protein>
<keyword evidence="2" id="KW-1185">Reference proteome</keyword>
<dbReference type="AlphaFoldDB" id="A0A4Y9XSF9"/>
<comment type="caution">
    <text evidence="1">The sequence shown here is derived from an EMBL/GenBank/DDBJ whole genome shotgun (WGS) entry which is preliminary data.</text>
</comment>
<reference evidence="1 2" key="1">
    <citation type="submission" date="2019-02" db="EMBL/GenBank/DDBJ databases">
        <title>Genome sequencing of the rare red list fungi Dentipellis fragilis.</title>
        <authorList>
            <person name="Buettner E."/>
            <person name="Kellner H."/>
        </authorList>
    </citation>
    <scope>NUCLEOTIDE SEQUENCE [LARGE SCALE GENOMIC DNA]</scope>
    <source>
        <strain evidence="1 2">DSM 105465</strain>
    </source>
</reference>
<dbReference type="Proteomes" id="UP000298327">
    <property type="component" value="Unassembled WGS sequence"/>
</dbReference>
<proteinExistence type="predicted"/>
<dbReference type="OrthoDB" id="3341102at2759"/>
<feature type="non-terminal residue" evidence="1">
    <location>
        <position position="237"/>
    </location>
</feature>
<evidence type="ECO:0000313" key="2">
    <source>
        <dbReference type="Proteomes" id="UP000298327"/>
    </source>
</evidence>
<evidence type="ECO:0000313" key="1">
    <source>
        <dbReference type="EMBL" id="TFY52975.1"/>
    </source>
</evidence>
<gene>
    <name evidence="1" type="ORF">EVG20_g10320</name>
</gene>
<accession>A0A4Y9XSF9</accession>
<name>A0A4Y9XSF9_9AGAM</name>
<dbReference type="STRING" id="205917.A0A4Y9XSF9"/>
<dbReference type="EMBL" id="SEOQ01001220">
    <property type="protein sequence ID" value="TFY52975.1"/>
    <property type="molecule type" value="Genomic_DNA"/>
</dbReference>